<dbReference type="EMBL" id="JAWDGP010008107">
    <property type="protein sequence ID" value="KAK3690691.1"/>
    <property type="molecule type" value="Genomic_DNA"/>
</dbReference>
<comment type="caution">
    <text evidence="1">The sequence shown here is derived from an EMBL/GenBank/DDBJ whole genome shotgun (WGS) entry which is preliminary data.</text>
</comment>
<keyword evidence="2" id="KW-1185">Reference proteome</keyword>
<gene>
    <name evidence="1" type="ORF">RRG08_061132</name>
</gene>
<organism evidence="1 2">
    <name type="scientific">Elysia crispata</name>
    <name type="common">lettuce slug</name>
    <dbReference type="NCBI Taxonomy" id="231223"/>
    <lineage>
        <taxon>Eukaryota</taxon>
        <taxon>Metazoa</taxon>
        <taxon>Spiralia</taxon>
        <taxon>Lophotrochozoa</taxon>
        <taxon>Mollusca</taxon>
        <taxon>Gastropoda</taxon>
        <taxon>Heterobranchia</taxon>
        <taxon>Euthyneura</taxon>
        <taxon>Panpulmonata</taxon>
        <taxon>Sacoglossa</taxon>
        <taxon>Placobranchoidea</taxon>
        <taxon>Plakobranchidae</taxon>
        <taxon>Elysia</taxon>
    </lineage>
</organism>
<evidence type="ECO:0000313" key="2">
    <source>
        <dbReference type="Proteomes" id="UP001283361"/>
    </source>
</evidence>
<evidence type="ECO:0000313" key="1">
    <source>
        <dbReference type="EMBL" id="KAK3690691.1"/>
    </source>
</evidence>
<dbReference type="AlphaFoldDB" id="A0AAE0XDC0"/>
<accession>A0AAE0XDC0</accession>
<reference evidence="1" key="1">
    <citation type="journal article" date="2023" name="G3 (Bethesda)">
        <title>A reference genome for the long-term kleptoplast-retaining sea slug Elysia crispata morphotype clarki.</title>
        <authorList>
            <person name="Eastman K.E."/>
            <person name="Pendleton A.L."/>
            <person name="Shaikh M.A."/>
            <person name="Suttiyut T."/>
            <person name="Ogas R."/>
            <person name="Tomko P."/>
            <person name="Gavelis G."/>
            <person name="Widhalm J.R."/>
            <person name="Wisecaver J.H."/>
        </authorList>
    </citation>
    <scope>NUCLEOTIDE SEQUENCE</scope>
    <source>
        <strain evidence="1">ECLA1</strain>
    </source>
</reference>
<dbReference type="Proteomes" id="UP001283361">
    <property type="component" value="Unassembled WGS sequence"/>
</dbReference>
<protein>
    <submittedName>
        <fullName evidence="1">Uncharacterized protein</fullName>
    </submittedName>
</protein>
<proteinExistence type="predicted"/>
<sequence length="131" mass="14579">MVRQTEDCDTDRKIVALGCCYWHCIGSPWLSVKTLLYYYSEMVRQTEGCDTAPKHTRIECGVVAKCLLAGVSSLHSVHLDSPLDDRGGPQQRELATRTPCRAQGRDLDLTCCRNVEVHGWAETRGPAQDVA</sequence>
<name>A0AAE0XDC0_9GAST</name>